<organism evidence="1 2">
    <name type="scientific">Dimorphilus gyrociliatus</name>
    <dbReference type="NCBI Taxonomy" id="2664684"/>
    <lineage>
        <taxon>Eukaryota</taxon>
        <taxon>Metazoa</taxon>
        <taxon>Spiralia</taxon>
        <taxon>Lophotrochozoa</taxon>
        <taxon>Annelida</taxon>
        <taxon>Polychaeta</taxon>
        <taxon>Polychaeta incertae sedis</taxon>
        <taxon>Dinophilidae</taxon>
        <taxon>Dimorphilus</taxon>
    </lineage>
</organism>
<protein>
    <submittedName>
        <fullName evidence="1">Uncharacterized protein</fullName>
    </submittedName>
</protein>
<evidence type="ECO:0000313" key="1">
    <source>
        <dbReference type="EMBL" id="CAD5126875.1"/>
    </source>
</evidence>
<dbReference type="Proteomes" id="UP000549394">
    <property type="component" value="Unassembled WGS sequence"/>
</dbReference>
<evidence type="ECO:0000313" key="2">
    <source>
        <dbReference type="Proteomes" id="UP000549394"/>
    </source>
</evidence>
<gene>
    <name evidence="1" type="ORF">DGYR_LOCUS14093</name>
</gene>
<accession>A0A7I8WF96</accession>
<dbReference type="AlphaFoldDB" id="A0A7I8WF96"/>
<name>A0A7I8WF96_9ANNE</name>
<sequence length="311" mass="37176">MRIDDDDDDKSFPNVIKSFINDISINELCSIYNKCENMSIDEFKMEIEKIVERLFEFKTESSIFGMNKKLDTEEYVKKCNYCNQSITFFDSVQMEFEHYSCLKCWRKLISKGKGRRGRTTLSCFVCYKKGQSSKLIELFTQHFSCQNCLKYLASYKYFPCYCCGIPNYIIRFQDGNEQIRTFYSLFLKFKIDILPEQLMKSIIFDFTEKELQSLSNNPNQESTEKFKKQIWRNVKMELLWEVPYYSDQDFISIQALFQELKMDILPENEMKTLATLFSKLFWKLINDDLTRDLTIPIFKRVVQENSSHTRQ</sequence>
<keyword evidence="2" id="KW-1185">Reference proteome</keyword>
<comment type="caution">
    <text evidence="1">The sequence shown here is derived from an EMBL/GenBank/DDBJ whole genome shotgun (WGS) entry which is preliminary data.</text>
</comment>
<dbReference type="EMBL" id="CAJFCJ010000097">
    <property type="protein sequence ID" value="CAD5126875.1"/>
    <property type="molecule type" value="Genomic_DNA"/>
</dbReference>
<reference evidence="1 2" key="1">
    <citation type="submission" date="2020-08" db="EMBL/GenBank/DDBJ databases">
        <authorList>
            <person name="Hejnol A."/>
        </authorList>
    </citation>
    <scope>NUCLEOTIDE SEQUENCE [LARGE SCALE GENOMIC DNA]</scope>
</reference>
<proteinExistence type="predicted"/>